<feature type="transmembrane region" description="Helical" evidence="2">
    <location>
        <begin position="38"/>
        <end position="59"/>
    </location>
</feature>
<dbReference type="GO" id="GO:0006487">
    <property type="term" value="P:protein N-linked glycosylation"/>
    <property type="evidence" value="ECO:0007669"/>
    <property type="project" value="TreeGrafter"/>
</dbReference>
<keyword evidence="3" id="KW-0808">Transferase</keyword>
<evidence type="ECO:0000313" key="3">
    <source>
        <dbReference type="EMBL" id="KAF1995070.1"/>
    </source>
</evidence>
<reference evidence="3" key="1">
    <citation type="journal article" date="2020" name="Stud. Mycol.">
        <title>101 Dothideomycetes genomes: a test case for predicting lifestyles and emergence of pathogens.</title>
        <authorList>
            <person name="Haridas S."/>
            <person name="Albert R."/>
            <person name="Binder M."/>
            <person name="Bloem J."/>
            <person name="Labutti K."/>
            <person name="Salamov A."/>
            <person name="Andreopoulos B."/>
            <person name="Baker S."/>
            <person name="Barry K."/>
            <person name="Bills G."/>
            <person name="Bluhm B."/>
            <person name="Cannon C."/>
            <person name="Castanera R."/>
            <person name="Culley D."/>
            <person name="Daum C."/>
            <person name="Ezra D."/>
            <person name="Gonzalez J."/>
            <person name="Henrissat B."/>
            <person name="Kuo A."/>
            <person name="Liang C."/>
            <person name="Lipzen A."/>
            <person name="Lutzoni F."/>
            <person name="Magnuson J."/>
            <person name="Mondo S."/>
            <person name="Nolan M."/>
            <person name="Ohm R."/>
            <person name="Pangilinan J."/>
            <person name="Park H.-J."/>
            <person name="Ramirez L."/>
            <person name="Alfaro M."/>
            <person name="Sun H."/>
            <person name="Tritt A."/>
            <person name="Yoshinaga Y."/>
            <person name="Zwiers L.-H."/>
            <person name="Turgeon B."/>
            <person name="Goodwin S."/>
            <person name="Spatafora J."/>
            <person name="Crous P."/>
            <person name="Grigoriev I."/>
        </authorList>
    </citation>
    <scope>NUCLEOTIDE SEQUENCE</scope>
    <source>
        <strain evidence="3">CBS 123094</strain>
    </source>
</reference>
<dbReference type="AlphaFoldDB" id="A0A6A5W044"/>
<dbReference type="EMBL" id="ML977646">
    <property type="protein sequence ID" value="KAF1995070.1"/>
    <property type="molecule type" value="Genomic_DNA"/>
</dbReference>
<evidence type="ECO:0000256" key="2">
    <source>
        <dbReference type="SAM" id="Phobius"/>
    </source>
</evidence>
<keyword evidence="4" id="KW-1185">Reference proteome</keyword>
<name>A0A6A5W044_9PLEO</name>
<sequence length="401" mass="46078">MRPRPPALKLYIDTRMPVNSPIASHFGGRLKTQVRRVLPVYIVLVFIFLSIANSDFFTAPVRAVSKYKRELRYQKPLQSTTSTIPKKIWQTWKTGPLAFEQQHAGTAKTWPEKNPGHRYEVLTDDNAIQYVEWHYGPHGLNRPDIIKTYNDIQITIIKADLLRYLIMYAEGGVYADIDVACLRPVDRFIPERYNEEEVEMIVGVEIDEPAFINHPILGSKCESFCQWTFAAKPRLPVMMRLIENIQEWLHDLSREKRVSISDLQLDFNEVISGTGPSAFTRAILEQMTAQNHGKTVTWDPFHNLAESRLMNGILVLNVEAFAAGQGHSDSGNHDSRGALVKHHYHASGWPSKHPRHHHPYYGEVEVCNWKPECVAEWDKNVAEWETFSKEEQDKRLASKPA</sequence>
<dbReference type="SUPFAM" id="SSF53448">
    <property type="entry name" value="Nucleotide-diphospho-sugar transferases"/>
    <property type="match status" value="1"/>
</dbReference>
<dbReference type="GO" id="GO:0000009">
    <property type="term" value="F:alpha-1,6-mannosyltransferase activity"/>
    <property type="evidence" value="ECO:0007669"/>
    <property type="project" value="InterPro"/>
</dbReference>
<dbReference type="FunFam" id="3.90.550.20:FF:000004">
    <property type="entry name" value="Glycosyltransferase family 32 protein"/>
    <property type="match status" value="1"/>
</dbReference>
<comment type="similarity">
    <text evidence="1">Belongs to the glycosyltransferase 32 family.</text>
</comment>
<gene>
    <name evidence="3" type="ORF">P154DRAFT_526625</name>
</gene>
<dbReference type="PANTHER" id="PTHR31834">
    <property type="entry name" value="INITIATION-SPECIFIC ALPHA-1,6-MANNOSYLTRANSFERASE"/>
    <property type="match status" value="1"/>
</dbReference>
<dbReference type="GO" id="GO:0000136">
    <property type="term" value="C:mannan polymerase complex"/>
    <property type="evidence" value="ECO:0007669"/>
    <property type="project" value="TreeGrafter"/>
</dbReference>
<accession>A0A6A5W044</accession>
<dbReference type="InterPro" id="IPR039367">
    <property type="entry name" value="Och1-like"/>
</dbReference>
<dbReference type="OrthoDB" id="409543at2759"/>
<dbReference type="Proteomes" id="UP000799779">
    <property type="component" value="Unassembled WGS sequence"/>
</dbReference>
<proteinExistence type="inferred from homology"/>
<dbReference type="InterPro" id="IPR029044">
    <property type="entry name" value="Nucleotide-diphossugar_trans"/>
</dbReference>
<dbReference type="PANTHER" id="PTHR31834:SF8">
    <property type="entry name" value="TRANSFERASE, PUTATIVE (AFU_ORTHOLOGUE AFUA_6G14040)-RELATED"/>
    <property type="match status" value="1"/>
</dbReference>
<evidence type="ECO:0000256" key="1">
    <source>
        <dbReference type="ARBA" id="ARBA00009003"/>
    </source>
</evidence>
<evidence type="ECO:0000313" key="4">
    <source>
        <dbReference type="Proteomes" id="UP000799779"/>
    </source>
</evidence>
<dbReference type="Gene3D" id="3.90.550.20">
    <property type="match status" value="1"/>
</dbReference>
<keyword evidence="2" id="KW-0472">Membrane</keyword>
<keyword evidence="2" id="KW-1133">Transmembrane helix</keyword>
<dbReference type="InterPro" id="IPR007577">
    <property type="entry name" value="GlycoTrfase_DXD_sugar-bd_CS"/>
</dbReference>
<organism evidence="3 4">
    <name type="scientific">Amniculicola lignicola CBS 123094</name>
    <dbReference type="NCBI Taxonomy" id="1392246"/>
    <lineage>
        <taxon>Eukaryota</taxon>
        <taxon>Fungi</taxon>
        <taxon>Dikarya</taxon>
        <taxon>Ascomycota</taxon>
        <taxon>Pezizomycotina</taxon>
        <taxon>Dothideomycetes</taxon>
        <taxon>Pleosporomycetidae</taxon>
        <taxon>Pleosporales</taxon>
        <taxon>Amniculicolaceae</taxon>
        <taxon>Amniculicola</taxon>
    </lineage>
</organism>
<dbReference type="Pfam" id="PF04488">
    <property type="entry name" value="Gly_transf_sug"/>
    <property type="match status" value="1"/>
</dbReference>
<protein>
    <submittedName>
        <fullName evidence="3">Glycosyltransferase family 32 protein</fullName>
    </submittedName>
</protein>
<keyword evidence="2" id="KW-0812">Transmembrane</keyword>